<keyword evidence="2" id="KW-1185">Reference proteome</keyword>
<organism evidence="1 2">
    <name type="scientific">Bacillus glycinifermentans</name>
    <dbReference type="NCBI Taxonomy" id="1664069"/>
    <lineage>
        <taxon>Bacteria</taxon>
        <taxon>Bacillati</taxon>
        <taxon>Bacillota</taxon>
        <taxon>Bacilli</taxon>
        <taxon>Bacillales</taxon>
        <taxon>Bacillaceae</taxon>
        <taxon>Bacillus</taxon>
    </lineage>
</organism>
<dbReference type="RefSeq" id="WP_269769331.1">
    <property type="nucleotide sequence ID" value="NZ_CP023481.1"/>
</dbReference>
<reference evidence="1 2" key="1">
    <citation type="submission" date="2023-03" db="EMBL/GenBank/DDBJ databases">
        <title>Agriculturally important microbes genome sequencing.</title>
        <authorList>
            <person name="Dunlap C."/>
        </authorList>
    </citation>
    <scope>NUCLEOTIDE SEQUENCE [LARGE SCALE GENOMIC DNA]</scope>
    <source>
        <strain evidence="1 2">CBP-3203</strain>
    </source>
</reference>
<protein>
    <submittedName>
        <fullName evidence="1">Uncharacterized protein</fullName>
    </submittedName>
</protein>
<proteinExistence type="predicted"/>
<accession>A0ABU6H502</accession>
<evidence type="ECO:0000313" key="1">
    <source>
        <dbReference type="EMBL" id="MEC0486077.1"/>
    </source>
</evidence>
<dbReference type="EMBL" id="JARRTL010000014">
    <property type="protein sequence ID" value="MEC0486077.1"/>
    <property type="molecule type" value="Genomic_DNA"/>
</dbReference>
<sequence length="43" mass="4527">MAQAPSLNAAVIMSCGKSAPMLAIPSLQAKLKEEAVKQLLLFL</sequence>
<comment type="caution">
    <text evidence="1">The sequence shown here is derived from an EMBL/GenBank/DDBJ whole genome shotgun (WGS) entry which is preliminary data.</text>
</comment>
<dbReference type="Proteomes" id="UP001341297">
    <property type="component" value="Unassembled WGS sequence"/>
</dbReference>
<name>A0ABU6H502_9BACI</name>
<evidence type="ECO:0000313" key="2">
    <source>
        <dbReference type="Proteomes" id="UP001341297"/>
    </source>
</evidence>
<gene>
    <name evidence="1" type="ORF">P8828_14810</name>
</gene>